<keyword evidence="8" id="KW-1185">Reference proteome</keyword>
<dbReference type="SUPFAM" id="SSF88723">
    <property type="entry name" value="PIN domain-like"/>
    <property type="match status" value="1"/>
</dbReference>
<evidence type="ECO:0000313" key="8">
    <source>
        <dbReference type="Proteomes" id="UP000199300"/>
    </source>
</evidence>
<reference evidence="7 8" key="1">
    <citation type="submission" date="2016-10" db="EMBL/GenBank/DDBJ databases">
        <authorList>
            <person name="de Groot N.N."/>
        </authorList>
    </citation>
    <scope>NUCLEOTIDE SEQUENCE [LARGE SCALE GENOMIC DNA]</scope>
    <source>
        <strain evidence="7 8">CGMCC 1.10434</strain>
    </source>
</reference>
<proteinExistence type="predicted"/>
<sequence length="294" mass="34013">MSKERLLIIDGFNLLSRGYFATAYNKSEEQLSRNSSGLYTNALRVFFQKLFNLIEEHEITHLAIAWDVKREETARRQKYDFYKATRGELPFPLIQQYETLTQYLEKIGVYQLTLAPYEADDLIGTLARQWSSSEGRTCLIYSNDKDLLQLLGPRTSQIIAQKRTEITYTLQHFKDEYGIEPAQWIDVKALLGDASDNVPGVAGVGAKSALPLIQDYQTIEQLYERVDQLDPKYNRYQKKLIAGKESARISKELVTINCLIEHQTLFTDERMMLAFEKELVKQTLHQLEVKVRIS</sequence>
<dbReference type="InterPro" id="IPR002421">
    <property type="entry name" value="5-3_exonuclease"/>
</dbReference>
<keyword evidence="7" id="KW-0269">Exonuclease</keyword>
<evidence type="ECO:0000256" key="1">
    <source>
        <dbReference type="ARBA" id="ARBA00022722"/>
    </source>
</evidence>
<evidence type="ECO:0000256" key="2">
    <source>
        <dbReference type="ARBA" id="ARBA00022801"/>
    </source>
</evidence>
<dbReference type="Pfam" id="PF02739">
    <property type="entry name" value="5_3_exonuc_N"/>
    <property type="match status" value="1"/>
</dbReference>
<dbReference type="Gene3D" id="1.10.150.20">
    <property type="entry name" value="5' to 3' exonuclease, C-terminal subdomain"/>
    <property type="match status" value="1"/>
</dbReference>
<keyword evidence="3" id="KW-0238">DNA-binding</keyword>
<dbReference type="InterPro" id="IPR038969">
    <property type="entry name" value="FEN"/>
</dbReference>
<evidence type="ECO:0000259" key="6">
    <source>
        <dbReference type="SMART" id="SM00475"/>
    </source>
</evidence>
<evidence type="ECO:0000256" key="5">
    <source>
        <dbReference type="ARBA" id="ARBA00050026"/>
    </source>
</evidence>
<dbReference type="GO" id="GO:0017108">
    <property type="term" value="F:5'-flap endonuclease activity"/>
    <property type="evidence" value="ECO:0007669"/>
    <property type="project" value="InterPro"/>
</dbReference>
<dbReference type="InterPro" id="IPR020046">
    <property type="entry name" value="5-3_exonucl_a-hlix_arch_N"/>
</dbReference>
<dbReference type="GO" id="GO:0033567">
    <property type="term" value="P:DNA replication, Okazaki fragment processing"/>
    <property type="evidence" value="ECO:0007669"/>
    <property type="project" value="InterPro"/>
</dbReference>
<dbReference type="SMART" id="SM00279">
    <property type="entry name" value="HhH2"/>
    <property type="match status" value="1"/>
</dbReference>
<evidence type="ECO:0000256" key="3">
    <source>
        <dbReference type="ARBA" id="ARBA00023125"/>
    </source>
</evidence>
<dbReference type="FunFam" id="1.10.150.20:FF:000003">
    <property type="entry name" value="DNA polymerase I"/>
    <property type="match status" value="1"/>
</dbReference>
<dbReference type="InterPro" id="IPR029060">
    <property type="entry name" value="PIN-like_dom_sf"/>
</dbReference>
<dbReference type="InterPro" id="IPR020045">
    <property type="entry name" value="DNA_polI_H3TH"/>
</dbReference>
<dbReference type="InterPro" id="IPR036279">
    <property type="entry name" value="5-3_exonuclease_C_sf"/>
</dbReference>
<dbReference type="RefSeq" id="WP_091498572.1">
    <property type="nucleotide sequence ID" value="NZ_FODJ01000008.1"/>
</dbReference>
<protein>
    <recommendedName>
        <fullName evidence="5">5'-3' exonuclease</fullName>
    </recommendedName>
</protein>
<dbReference type="STRING" id="872970.SAMN04488134_108161"/>
<comment type="function">
    <text evidence="4">5'-3' exonuclease acting preferentially on double-stranded DNA.</text>
</comment>
<dbReference type="InterPro" id="IPR008918">
    <property type="entry name" value="HhH2"/>
</dbReference>
<evidence type="ECO:0000256" key="4">
    <source>
        <dbReference type="ARBA" id="ARBA00049957"/>
    </source>
</evidence>
<dbReference type="CDD" id="cd09859">
    <property type="entry name" value="PIN_53EXO"/>
    <property type="match status" value="1"/>
</dbReference>
<dbReference type="AlphaFoldDB" id="A0A1H8QHF6"/>
<dbReference type="Gene3D" id="3.40.50.1010">
    <property type="entry name" value="5'-nuclease"/>
    <property type="match status" value="1"/>
</dbReference>
<name>A0A1H8QHF6_9BACI</name>
<feature type="domain" description="5'-3' exonuclease" evidence="6">
    <location>
        <begin position="2"/>
        <end position="274"/>
    </location>
</feature>
<dbReference type="SUPFAM" id="SSF47807">
    <property type="entry name" value="5' to 3' exonuclease, C-terminal subdomain"/>
    <property type="match status" value="1"/>
</dbReference>
<gene>
    <name evidence="7" type="ORF">SAMN04488134_108161</name>
</gene>
<keyword evidence="2" id="KW-0378">Hydrolase</keyword>
<dbReference type="Pfam" id="PF01367">
    <property type="entry name" value="5_3_exonuc"/>
    <property type="match status" value="1"/>
</dbReference>
<dbReference type="Proteomes" id="UP000199300">
    <property type="component" value="Unassembled WGS sequence"/>
</dbReference>
<keyword evidence="1" id="KW-0540">Nuclease</keyword>
<dbReference type="PANTHER" id="PTHR42646">
    <property type="entry name" value="FLAP ENDONUCLEASE XNI"/>
    <property type="match status" value="1"/>
</dbReference>
<dbReference type="PANTHER" id="PTHR42646:SF2">
    <property type="entry name" value="5'-3' EXONUCLEASE FAMILY PROTEIN"/>
    <property type="match status" value="1"/>
</dbReference>
<evidence type="ECO:0000313" key="7">
    <source>
        <dbReference type="EMBL" id="SEO53347.1"/>
    </source>
</evidence>
<accession>A0A1H8QHF6</accession>
<organism evidence="7 8">
    <name type="scientific">Amphibacillus marinus</name>
    <dbReference type="NCBI Taxonomy" id="872970"/>
    <lineage>
        <taxon>Bacteria</taxon>
        <taxon>Bacillati</taxon>
        <taxon>Bacillota</taxon>
        <taxon>Bacilli</taxon>
        <taxon>Bacillales</taxon>
        <taxon>Bacillaceae</taxon>
        <taxon>Amphibacillus</taxon>
    </lineage>
</organism>
<dbReference type="SMART" id="SM00475">
    <property type="entry name" value="53EXOc"/>
    <property type="match status" value="1"/>
</dbReference>
<dbReference type="OrthoDB" id="9806424at2"/>
<dbReference type="CDD" id="cd09898">
    <property type="entry name" value="H3TH_53EXO"/>
    <property type="match status" value="1"/>
</dbReference>
<dbReference type="EMBL" id="FODJ01000008">
    <property type="protein sequence ID" value="SEO53347.1"/>
    <property type="molecule type" value="Genomic_DNA"/>
</dbReference>
<dbReference type="GO" id="GO:0008409">
    <property type="term" value="F:5'-3' exonuclease activity"/>
    <property type="evidence" value="ECO:0007669"/>
    <property type="project" value="InterPro"/>
</dbReference>
<dbReference type="GO" id="GO:0003677">
    <property type="term" value="F:DNA binding"/>
    <property type="evidence" value="ECO:0007669"/>
    <property type="project" value="UniProtKB-KW"/>
</dbReference>